<organism evidence="7 8">
    <name type="scientific">Lactuca saligna</name>
    <name type="common">Willowleaf lettuce</name>
    <dbReference type="NCBI Taxonomy" id="75948"/>
    <lineage>
        <taxon>Eukaryota</taxon>
        <taxon>Viridiplantae</taxon>
        <taxon>Streptophyta</taxon>
        <taxon>Embryophyta</taxon>
        <taxon>Tracheophyta</taxon>
        <taxon>Spermatophyta</taxon>
        <taxon>Magnoliopsida</taxon>
        <taxon>eudicotyledons</taxon>
        <taxon>Gunneridae</taxon>
        <taxon>Pentapetalae</taxon>
        <taxon>asterids</taxon>
        <taxon>campanulids</taxon>
        <taxon>Asterales</taxon>
        <taxon>Asteraceae</taxon>
        <taxon>Cichorioideae</taxon>
        <taxon>Cichorieae</taxon>
        <taxon>Lactucinae</taxon>
        <taxon>Lactuca</taxon>
    </lineage>
</organism>
<dbReference type="Proteomes" id="UP001177003">
    <property type="component" value="Chromosome 5"/>
</dbReference>
<proteinExistence type="inferred from homology"/>
<evidence type="ECO:0000313" key="8">
    <source>
        <dbReference type="Proteomes" id="UP001177003"/>
    </source>
</evidence>
<feature type="transmembrane region" description="Helical" evidence="6">
    <location>
        <begin position="76"/>
        <end position="100"/>
    </location>
</feature>
<dbReference type="PANTHER" id="PTHR23291">
    <property type="entry name" value="BAX INHIBITOR-RELATED"/>
    <property type="match status" value="1"/>
</dbReference>
<dbReference type="Pfam" id="PF01027">
    <property type="entry name" value="Bax1-I"/>
    <property type="match status" value="1"/>
</dbReference>
<comment type="similarity">
    <text evidence="2 6">Belongs to the BI1 family.</text>
</comment>
<feature type="transmembrane region" description="Helical" evidence="6">
    <location>
        <begin position="39"/>
        <end position="56"/>
    </location>
</feature>
<keyword evidence="5 6" id="KW-0472">Membrane</keyword>
<keyword evidence="4 6" id="KW-1133">Transmembrane helix</keyword>
<dbReference type="EMBL" id="OX465081">
    <property type="protein sequence ID" value="CAI9284020.1"/>
    <property type="molecule type" value="Genomic_DNA"/>
</dbReference>
<gene>
    <name evidence="7" type="ORF">LSALG_LOCUS23580</name>
</gene>
<comment type="caution">
    <text evidence="6">Lacks conserved residue(s) required for the propagation of feature annotation.</text>
</comment>
<keyword evidence="8" id="KW-1185">Reference proteome</keyword>
<reference evidence="7" key="1">
    <citation type="submission" date="2023-04" db="EMBL/GenBank/DDBJ databases">
        <authorList>
            <person name="Vijverberg K."/>
            <person name="Xiong W."/>
            <person name="Schranz E."/>
        </authorList>
    </citation>
    <scope>NUCLEOTIDE SEQUENCE</scope>
</reference>
<protein>
    <recommendedName>
        <fullName evidence="9">Bax inhibitor 1</fullName>
    </recommendedName>
</protein>
<comment type="subcellular location">
    <subcellularLocation>
        <location evidence="1">Membrane</location>
        <topology evidence="1">Multi-pass membrane protein</topology>
    </subcellularLocation>
</comment>
<evidence type="ECO:0000256" key="4">
    <source>
        <dbReference type="ARBA" id="ARBA00022989"/>
    </source>
</evidence>
<sequence length="180" mass="20328">MLYDLFGFTTSSAYRVYFLLCCALMASVFGVILHMLLNIGGFLTFFATLGCLYSILTSPTHEKKKRVAVLMARRRVFLYLGGFLSSCFSILVWAGFASLIFGDSAALFIIQMYFGLLVFIGYVVVDTQEIIESAHLGNLDYVTDALLLSTDFIAIFVRILIITLEYSSEEKEKKEKKQRK</sequence>
<dbReference type="AlphaFoldDB" id="A0AA36E7B5"/>
<evidence type="ECO:0000256" key="1">
    <source>
        <dbReference type="ARBA" id="ARBA00004141"/>
    </source>
</evidence>
<feature type="transmembrane region" description="Helical" evidence="6">
    <location>
        <begin position="106"/>
        <end position="125"/>
    </location>
</feature>
<evidence type="ECO:0000313" key="7">
    <source>
        <dbReference type="EMBL" id="CAI9284020.1"/>
    </source>
</evidence>
<dbReference type="GO" id="GO:0016020">
    <property type="term" value="C:membrane"/>
    <property type="evidence" value="ECO:0007669"/>
    <property type="project" value="UniProtKB-SubCell"/>
</dbReference>
<dbReference type="PANTHER" id="PTHR23291:SF32">
    <property type="entry name" value="BAX INHIBITOR 1"/>
    <property type="match status" value="1"/>
</dbReference>
<dbReference type="InterPro" id="IPR006214">
    <property type="entry name" value="Bax_inhibitor_1-related"/>
</dbReference>
<evidence type="ECO:0008006" key="9">
    <source>
        <dbReference type="Google" id="ProtNLM"/>
    </source>
</evidence>
<feature type="transmembrane region" description="Helical" evidence="6">
    <location>
        <begin position="12"/>
        <end position="33"/>
    </location>
</feature>
<evidence type="ECO:0000256" key="3">
    <source>
        <dbReference type="ARBA" id="ARBA00022692"/>
    </source>
</evidence>
<accession>A0AA36E7B5</accession>
<evidence type="ECO:0000256" key="5">
    <source>
        <dbReference type="ARBA" id="ARBA00023136"/>
    </source>
</evidence>
<evidence type="ECO:0000256" key="2">
    <source>
        <dbReference type="ARBA" id="ARBA00010350"/>
    </source>
</evidence>
<name>A0AA36E7B5_LACSI</name>
<keyword evidence="3 6" id="KW-0812">Transmembrane</keyword>
<evidence type="ECO:0000256" key="6">
    <source>
        <dbReference type="RuleBase" id="RU004379"/>
    </source>
</evidence>